<accession>A0A7J5NT56</accession>
<protein>
    <recommendedName>
        <fullName evidence="1">KAP NTPase domain-containing protein</fullName>
    </recommendedName>
</protein>
<comment type="caution">
    <text evidence="2">The sequence shown here is derived from an EMBL/GenBank/DDBJ whole genome shotgun (WGS) entry which is preliminary data.</text>
</comment>
<evidence type="ECO:0000259" key="1">
    <source>
        <dbReference type="Pfam" id="PF07693"/>
    </source>
</evidence>
<feature type="domain" description="KAP NTPase" evidence="1">
    <location>
        <begin position="28"/>
        <end position="227"/>
    </location>
</feature>
<dbReference type="AlphaFoldDB" id="A0A7J5NT56"/>
<gene>
    <name evidence="2" type="ORF">GA574_28790</name>
</gene>
<evidence type="ECO:0000313" key="2">
    <source>
        <dbReference type="EMBL" id="KAB6078934.1"/>
    </source>
</evidence>
<dbReference type="Pfam" id="PF07693">
    <property type="entry name" value="KAP_NTPase"/>
    <property type="match status" value="1"/>
</dbReference>
<dbReference type="Proteomes" id="UP000435059">
    <property type="component" value="Unassembled WGS sequence"/>
</dbReference>
<organism evidence="2 3">
    <name type="scientific">Bacteroides xylanisolvens</name>
    <dbReference type="NCBI Taxonomy" id="371601"/>
    <lineage>
        <taxon>Bacteria</taxon>
        <taxon>Pseudomonadati</taxon>
        <taxon>Bacteroidota</taxon>
        <taxon>Bacteroidia</taxon>
        <taxon>Bacteroidales</taxon>
        <taxon>Bacteroidaceae</taxon>
        <taxon>Bacteroides</taxon>
    </lineage>
</organism>
<reference evidence="2 3" key="1">
    <citation type="journal article" date="2019" name="Nat. Med.">
        <title>A library of human gut bacterial isolates paired with longitudinal multiomics data enables mechanistic microbiome research.</title>
        <authorList>
            <person name="Poyet M."/>
            <person name="Groussin M."/>
            <person name="Gibbons S.M."/>
            <person name="Avila-Pacheco J."/>
            <person name="Jiang X."/>
            <person name="Kearney S.M."/>
            <person name="Perrotta A.R."/>
            <person name="Berdy B."/>
            <person name="Zhao S."/>
            <person name="Lieberman T.D."/>
            <person name="Swanson P.K."/>
            <person name="Smith M."/>
            <person name="Roesemann S."/>
            <person name="Alexander J.E."/>
            <person name="Rich S.A."/>
            <person name="Livny J."/>
            <person name="Vlamakis H."/>
            <person name="Clish C."/>
            <person name="Bullock K."/>
            <person name="Deik A."/>
            <person name="Scott J."/>
            <person name="Pierce K.A."/>
            <person name="Xavier R.J."/>
            <person name="Alm E.J."/>
        </authorList>
    </citation>
    <scope>NUCLEOTIDE SEQUENCE [LARGE SCALE GENOMIC DNA]</scope>
    <source>
        <strain evidence="2 3">BIOML-A74</strain>
    </source>
</reference>
<dbReference type="EMBL" id="WDES01000101">
    <property type="protein sequence ID" value="KAB6078934.1"/>
    <property type="molecule type" value="Genomic_DNA"/>
</dbReference>
<proteinExistence type="predicted"/>
<evidence type="ECO:0000313" key="3">
    <source>
        <dbReference type="Proteomes" id="UP000435059"/>
    </source>
</evidence>
<name>A0A7J5NT56_9BACE</name>
<dbReference type="InterPro" id="IPR011646">
    <property type="entry name" value="KAP_P-loop"/>
</dbReference>
<dbReference type="RefSeq" id="WP_151923873.1">
    <property type="nucleotide sequence ID" value="NZ_WDES01000101.1"/>
</dbReference>
<keyword evidence="3" id="KW-1185">Reference proteome</keyword>
<sequence>MNTEENMIPIEPYLKDFKQYLDANSRCILSAKFGNGKSYFISNFMKDYSEEYLFIPIYPVNYQVMDNKDIFELIKRDILIRLLSSEEININEIELNTASLFYYFFTTNPGDKLFNILSVIPDINFYGVDINITSVIKKLKEVKNKFDTYKERFVSVDKTSELYITQFEALKGSIYEFDAISQLICDIIHEYKAKCSSKKVVLIIEDLDRIDPAHIFRILNVFSAHFDRHTPGVVEFETTCGGNKFCLDKIISVCDIDNIKNIYAHIYGEKTDFIGYISKFSNSKEYIYSLKEKVKWYITNVLLDKDLEKYHKICDILSDIIISSMDNRETVESNLRIIKERIVNANKLIRAQNIILNQRFAGKYLTYDSDFTKLLALLKAFGFNFTDIDIESAFDEFVRIIGKYWALASTFDKKITFEVKKNKIEISYYREITHGIGDYQLYTSLYNCIEGDQIIDFDISGLDTEARPISLIFGQINNIVAYLNRKFIICIYY</sequence>